<dbReference type="PROSITE" id="PS51194">
    <property type="entry name" value="HELICASE_CTER"/>
    <property type="match status" value="1"/>
</dbReference>
<comment type="similarity">
    <text evidence="3">Belongs to the helicase family. RecQ subfamily.</text>
</comment>
<dbReference type="SUPFAM" id="SSF52540">
    <property type="entry name" value="P-loop containing nucleoside triphosphate hydrolases"/>
    <property type="match status" value="1"/>
</dbReference>
<keyword evidence="5" id="KW-0547">Nucleotide-binding</keyword>
<comment type="caution">
    <text evidence="20">The sequence shown here is derived from an EMBL/GenBank/DDBJ whole genome shotgun (WGS) entry which is preliminary data.</text>
</comment>
<evidence type="ECO:0000256" key="4">
    <source>
        <dbReference type="ARBA" id="ARBA00022723"/>
    </source>
</evidence>
<dbReference type="InterPro" id="IPR032284">
    <property type="entry name" value="RecQ_Zn-bd"/>
</dbReference>
<sequence length="589" mass="67352">MMLNKARQVLQKFYGYEDFRPGQKKVVESLLNRNDTVAIMPTGAGKSICFQIPALLFEGVTLVISPLISLMKDQVDSLRQLGIAAVYINSSVSKAQLYKDLQDISAGFYKIIYIAPERLTSEYLPDSFKNLNISMVAVDEAHCLSQWGHDFRPSYRNILNFTNSLRIKPIISAFTATATPEVKTDIINLLGLKQPNVFVTGFDRPNLYFSVLRGEVKDKFVIDYVKKHQDEAGIIYVGTRKDVDALQVLLEIKGIKAGRYHAGMTDEERNQMQEDFLYDNLSVMVATNAFGMGIDKPNVRYVIHYNMPKNMEAYYQEAGRAGRDGLSGNCILLYSPQDTQLQKFLIDKSTESQIRQQLEYKRLQSMVDYCHTPQCLRAFILHYFGEIDVNETCDNCSNCKIEGEFVDITIEAQKILSCVYRVHERFGVKIVAEILKGSKSIHMKQFNFERLSTYGLMKDLTIKQISDLILRLTAMQYLTITESKYPVLKLNALSWQVLRGQKKVWQKVVTINKAEDKGDLFEKLRLVRRELAIKTKLPPYMIFSDATLIEMAQKMPVTLEDMSHIKGVGEFKLNKYGSEFLNVIKKFVS</sequence>
<evidence type="ECO:0000259" key="19">
    <source>
        <dbReference type="PROSITE" id="PS51194"/>
    </source>
</evidence>
<dbReference type="PROSITE" id="PS50967">
    <property type="entry name" value="HRDC"/>
    <property type="match status" value="1"/>
</dbReference>
<dbReference type="GO" id="GO:0003677">
    <property type="term" value="F:DNA binding"/>
    <property type="evidence" value="ECO:0007669"/>
    <property type="project" value="UniProtKB-KW"/>
</dbReference>
<evidence type="ECO:0000259" key="18">
    <source>
        <dbReference type="PROSITE" id="PS51192"/>
    </source>
</evidence>
<keyword evidence="12" id="KW-0233">DNA recombination</keyword>
<dbReference type="InterPro" id="IPR027417">
    <property type="entry name" value="P-loop_NTPase"/>
</dbReference>
<dbReference type="PANTHER" id="PTHR13710">
    <property type="entry name" value="DNA HELICASE RECQ FAMILY MEMBER"/>
    <property type="match status" value="1"/>
</dbReference>
<dbReference type="GO" id="GO:0005524">
    <property type="term" value="F:ATP binding"/>
    <property type="evidence" value="ECO:0007669"/>
    <property type="project" value="UniProtKB-KW"/>
</dbReference>
<evidence type="ECO:0000256" key="13">
    <source>
        <dbReference type="ARBA" id="ARBA00023204"/>
    </source>
</evidence>
<dbReference type="SUPFAM" id="SSF46785">
    <property type="entry name" value="Winged helix' DNA-binding domain"/>
    <property type="match status" value="1"/>
</dbReference>
<dbReference type="Pfam" id="PF09382">
    <property type="entry name" value="RQC"/>
    <property type="match status" value="1"/>
</dbReference>
<dbReference type="Gene3D" id="1.10.150.80">
    <property type="entry name" value="HRDC domain"/>
    <property type="match status" value="1"/>
</dbReference>
<dbReference type="SMART" id="SM00490">
    <property type="entry name" value="HELICc"/>
    <property type="match status" value="1"/>
</dbReference>
<organism evidence="20 21">
    <name type="scientific">Megamonas rupellensis</name>
    <dbReference type="NCBI Taxonomy" id="491921"/>
    <lineage>
        <taxon>Bacteria</taxon>
        <taxon>Bacillati</taxon>
        <taxon>Bacillota</taxon>
        <taxon>Negativicutes</taxon>
        <taxon>Selenomonadales</taxon>
        <taxon>Selenomonadaceae</taxon>
        <taxon>Megamonas</taxon>
    </lineage>
</organism>
<dbReference type="GO" id="GO:0006281">
    <property type="term" value="P:DNA repair"/>
    <property type="evidence" value="ECO:0007669"/>
    <property type="project" value="UniProtKB-KW"/>
</dbReference>
<evidence type="ECO:0000256" key="3">
    <source>
        <dbReference type="ARBA" id="ARBA00005446"/>
    </source>
</evidence>
<evidence type="ECO:0000256" key="1">
    <source>
        <dbReference type="ARBA" id="ARBA00001946"/>
    </source>
</evidence>
<comment type="catalytic activity">
    <reaction evidence="15">
        <text>Couples ATP hydrolysis with the unwinding of duplex DNA by translocating in the 3'-5' direction.</text>
        <dbReference type="EC" id="5.6.2.4"/>
    </reaction>
</comment>
<gene>
    <name evidence="20" type="primary">recQ</name>
    <name evidence="20" type="ORF">DWZ11_08240</name>
</gene>
<dbReference type="InterPro" id="IPR006293">
    <property type="entry name" value="DNA_helicase_ATP-dep_RecQ_bac"/>
</dbReference>
<dbReference type="InterPro" id="IPR036390">
    <property type="entry name" value="WH_DNA-bd_sf"/>
</dbReference>
<dbReference type="GO" id="GO:0046872">
    <property type="term" value="F:metal ion binding"/>
    <property type="evidence" value="ECO:0007669"/>
    <property type="project" value="UniProtKB-KW"/>
</dbReference>
<keyword evidence="6" id="KW-0227">DNA damage</keyword>
<keyword evidence="8 20" id="KW-0347">Helicase</keyword>
<evidence type="ECO:0000313" key="20">
    <source>
        <dbReference type="EMBL" id="RGQ04229.1"/>
    </source>
</evidence>
<dbReference type="Pfam" id="PF00270">
    <property type="entry name" value="DEAD"/>
    <property type="match status" value="1"/>
</dbReference>
<dbReference type="InterPro" id="IPR010997">
    <property type="entry name" value="HRDC-like_sf"/>
</dbReference>
<evidence type="ECO:0000256" key="14">
    <source>
        <dbReference type="ARBA" id="ARBA00023235"/>
    </source>
</evidence>
<evidence type="ECO:0000256" key="12">
    <source>
        <dbReference type="ARBA" id="ARBA00023172"/>
    </source>
</evidence>
<accession>A0A411ZN31</accession>
<dbReference type="GO" id="GO:0030894">
    <property type="term" value="C:replisome"/>
    <property type="evidence" value="ECO:0007669"/>
    <property type="project" value="TreeGrafter"/>
</dbReference>
<dbReference type="GO" id="GO:0009432">
    <property type="term" value="P:SOS response"/>
    <property type="evidence" value="ECO:0007669"/>
    <property type="project" value="UniProtKB-UniRule"/>
</dbReference>
<keyword evidence="11" id="KW-0238">DNA-binding</keyword>
<dbReference type="SUPFAM" id="SSF47819">
    <property type="entry name" value="HRDC-like"/>
    <property type="match status" value="1"/>
</dbReference>
<dbReference type="Pfam" id="PF00271">
    <property type="entry name" value="Helicase_C"/>
    <property type="match status" value="1"/>
</dbReference>
<evidence type="ECO:0000313" key="21">
    <source>
        <dbReference type="Proteomes" id="UP000284662"/>
    </source>
</evidence>
<evidence type="ECO:0000256" key="16">
    <source>
        <dbReference type="NCBIfam" id="TIGR01389"/>
    </source>
</evidence>
<dbReference type="GO" id="GO:0009378">
    <property type="term" value="F:four-way junction helicase activity"/>
    <property type="evidence" value="ECO:0007669"/>
    <property type="project" value="TreeGrafter"/>
</dbReference>
<feature type="domain" description="Helicase ATP-binding" evidence="18">
    <location>
        <begin position="27"/>
        <end position="196"/>
    </location>
</feature>
<dbReference type="InterPro" id="IPR014001">
    <property type="entry name" value="Helicase_ATP-bd"/>
</dbReference>
<dbReference type="Pfam" id="PF16124">
    <property type="entry name" value="RecQ_Zn_bind"/>
    <property type="match status" value="1"/>
</dbReference>
<comment type="cofactor">
    <cofactor evidence="1">
        <name>Mg(2+)</name>
        <dbReference type="ChEBI" id="CHEBI:18420"/>
    </cofactor>
</comment>
<dbReference type="InterPro" id="IPR044876">
    <property type="entry name" value="HRDC_dom_sf"/>
</dbReference>
<dbReference type="Gene3D" id="3.40.50.300">
    <property type="entry name" value="P-loop containing nucleotide triphosphate hydrolases"/>
    <property type="match status" value="2"/>
</dbReference>
<keyword evidence="14" id="KW-0413">Isomerase</keyword>
<dbReference type="SMART" id="SM00487">
    <property type="entry name" value="DEXDc"/>
    <property type="match status" value="1"/>
</dbReference>
<dbReference type="InterPro" id="IPR002121">
    <property type="entry name" value="HRDC_dom"/>
</dbReference>
<dbReference type="PANTHER" id="PTHR13710:SF105">
    <property type="entry name" value="ATP-DEPENDENT DNA HELICASE Q1"/>
    <property type="match status" value="1"/>
</dbReference>
<evidence type="ECO:0000256" key="15">
    <source>
        <dbReference type="ARBA" id="ARBA00034617"/>
    </source>
</evidence>
<dbReference type="GO" id="GO:0006260">
    <property type="term" value="P:DNA replication"/>
    <property type="evidence" value="ECO:0007669"/>
    <property type="project" value="InterPro"/>
</dbReference>
<feature type="domain" description="HRDC" evidence="17">
    <location>
        <begin position="514"/>
        <end position="589"/>
    </location>
</feature>
<dbReference type="NCBIfam" id="TIGR01389">
    <property type="entry name" value="recQ"/>
    <property type="match status" value="1"/>
</dbReference>
<evidence type="ECO:0000256" key="11">
    <source>
        <dbReference type="ARBA" id="ARBA00023125"/>
    </source>
</evidence>
<dbReference type="AlphaFoldDB" id="A0A411ZN31"/>
<dbReference type="GO" id="GO:0043138">
    <property type="term" value="F:3'-5' DNA helicase activity"/>
    <property type="evidence" value="ECO:0007669"/>
    <property type="project" value="UniProtKB-EC"/>
</dbReference>
<keyword evidence="13" id="KW-0234">DNA repair</keyword>
<dbReference type="InterPro" id="IPR004589">
    <property type="entry name" value="DNA_helicase_ATP-dep_RecQ"/>
</dbReference>
<evidence type="ECO:0000256" key="9">
    <source>
        <dbReference type="ARBA" id="ARBA00022833"/>
    </source>
</evidence>
<dbReference type="CDD" id="cd17920">
    <property type="entry name" value="DEXHc_RecQ"/>
    <property type="match status" value="1"/>
</dbReference>
<dbReference type="CDD" id="cd18794">
    <property type="entry name" value="SF2_C_RecQ"/>
    <property type="match status" value="1"/>
</dbReference>
<dbReference type="GO" id="GO:0005737">
    <property type="term" value="C:cytoplasm"/>
    <property type="evidence" value="ECO:0007669"/>
    <property type="project" value="TreeGrafter"/>
</dbReference>
<keyword evidence="4" id="KW-0479">Metal-binding</keyword>
<dbReference type="Pfam" id="PF00570">
    <property type="entry name" value="HRDC"/>
    <property type="match status" value="1"/>
</dbReference>
<dbReference type="PROSITE" id="PS51192">
    <property type="entry name" value="HELICASE_ATP_BIND_1"/>
    <property type="match status" value="1"/>
</dbReference>
<keyword evidence="10" id="KW-0067">ATP-binding</keyword>
<dbReference type="NCBIfam" id="TIGR00614">
    <property type="entry name" value="recQ_fam"/>
    <property type="match status" value="1"/>
</dbReference>
<dbReference type="GO" id="GO:0043590">
    <property type="term" value="C:bacterial nucleoid"/>
    <property type="evidence" value="ECO:0007669"/>
    <property type="project" value="TreeGrafter"/>
</dbReference>
<dbReference type="InterPro" id="IPR018982">
    <property type="entry name" value="RQC_domain"/>
</dbReference>
<feature type="domain" description="Helicase C-terminal" evidence="19">
    <location>
        <begin position="217"/>
        <end position="366"/>
    </location>
</feature>
<name>A0A411ZN31_9FIRM</name>
<dbReference type="InterPro" id="IPR011545">
    <property type="entry name" value="DEAD/DEAH_box_helicase_dom"/>
</dbReference>
<keyword evidence="7 20" id="KW-0378">Hydrolase</keyword>
<evidence type="ECO:0000256" key="8">
    <source>
        <dbReference type="ARBA" id="ARBA00022806"/>
    </source>
</evidence>
<dbReference type="GO" id="GO:0006310">
    <property type="term" value="P:DNA recombination"/>
    <property type="evidence" value="ECO:0007669"/>
    <property type="project" value="UniProtKB-UniRule"/>
</dbReference>
<evidence type="ECO:0000256" key="2">
    <source>
        <dbReference type="ARBA" id="ARBA00001947"/>
    </source>
</evidence>
<dbReference type="GO" id="GO:0016787">
    <property type="term" value="F:hydrolase activity"/>
    <property type="evidence" value="ECO:0007669"/>
    <property type="project" value="UniProtKB-KW"/>
</dbReference>
<dbReference type="InterPro" id="IPR036388">
    <property type="entry name" value="WH-like_DNA-bd_sf"/>
</dbReference>
<dbReference type="EMBL" id="QRST01000016">
    <property type="protein sequence ID" value="RGQ04229.1"/>
    <property type="molecule type" value="Genomic_DNA"/>
</dbReference>
<dbReference type="SMART" id="SM00341">
    <property type="entry name" value="HRDC"/>
    <property type="match status" value="1"/>
</dbReference>
<evidence type="ECO:0000256" key="5">
    <source>
        <dbReference type="ARBA" id="ARBA00022741"/>
    </source>
</evidence>
<protein>
    <recommendedName>
        <fullName evidence="16">DNA helicase RecQ</fullName>
        <ecNumber evidence="16">5.6.2.4</ecNumber>
    </recommendedName>
</protein>
<dbReference type="InterPro" id="IPR001650">
    <property type="entry name" value="Helicase_C-like"/>
</dbReference>
<reference evidence="20 21" key="1">
    <citation type="submission" date="2018-08" db="EMBL/GenBank/DDBJ databases">
        <title>A genome reference for cultivated species of the human gut microbiota.</title>
        <authorList>
            <person name="Zou Y."/>
            <person name="Xue W."/>
            <person name="Luo G."/>
        </authorList>
    </citation>
    <scope>NUCLEOTIDE SEQUENCE [LARGE SCALE GENOMIC DNA]</scope>
    <source>
        <strain evidence="20 21">AF29-2</strain>
    </source>
</reference>
<comment type="cofactor">
    <cofactor evidence="2">
        <name>Zn(2+)</name>
        <dbReference type="ChEBI" id="CHEBI:29105"/>
    </cofactor>
</comment>
<proteinExistence type="inferred from homology"/>
<dbReference type="Gene3D" id="1.10.10.10">
    <property type="entry name" value="Winged helix-like DNA-binding domain superfamily/Winged helix DNA-binding domain"/>
    <property type="match status" value="1"/>
</dbReference>
<evidence type="ECO:0000259" key="17">
    <source>
        <dbReference type="PROSITE" id="PS50967"/>
    </source>
</evidence>
<evidence type="ECO:0000256" key="6">
    <source>
        <dbReference type="ARBA" id="ARBA00022763"/>
    </source>
</evidence>
<dbReference type="EC" id="5.6.2.4" evidence="16"/>
<dbReference type="SMART" id="SM00956">
    <property type="entry name" value="RQC"/>
    <property type="match status" value="1"/>
</dbReference>
<dbReference type="FunFam" id="1.10.150.80:FF:000002">
    <property type="entry name" value="ATP-dependent DNA helicase RecQ"/>
    <property type="match status" value="1"/>
</dbReference>
<evidence type="ECO:0000256" key="10">
    <source>
        <dbReference type="ARBA" id="ARBA00022840"/>
    </source>
</evidence>
<dbReference type="Proteomes" id="UP000284662">
    <property type="component" value="Unassembled WGS sequence"/>
</dbReference>
<evidence type="ECO:0000256" key="7">
    <source>
        <dbReference type="ARBA" id="ARBA00022801"/>
    </source>
</evidence>
<dbReference type="FunFam" id="3.40.50.300:FF:000296">
    <property type="entry name" value="ATP-dependent DNA helicase RecQ"/>
    <property type="match status" value="1"/>
</dbReference>
<keyword evidence="9" id="KW-0862">Zinc</keyword>